<dbReference type="ExpressionAtlas" id="A0A0R0KQV0">
    <property type="expression patterns" value="baseline and differential"/>
</dbReference>
<evidence type="ECO:0000313" key="3">
    <source>
        <dbReference type="EnsemblPlants" id="KRH67586"/>
    </source>
</evidence>
<dbReference type="EnsemblPlants" id="KRH67586">
    <property type="protein sequence ID" value="KRH67586"/>
    <property type="gene ID" value="GLYMA_03G174900"/>
</dbReference>
<keyword evidence="4" id="KW-1185">Reference proteome</keyword>
<sequence>MPLVGKDWSQSGVARLFSAIKDDKTLPNGPVVISPDGLFPSLYREVIRRAPHEFKIPCLEDIKRLFPSDYNPFYAGFCNRDTDELSYRKIGIPKAKIFIINPKGEVAISHRIDAKSYTSLHTLVKDMFPPTSLVEQVDFNSWNYWRMPFSDVD</sequence>
<proteinExistence type="predicted"/>
<protein>
    <recommendedName>
        <fullName evidence="1">LNS2/PITP domain-containing protein</fullName>
    </recommendedName>
</protein>
<reference evidence="2 3" key="1">
    <citation type="journal article" date="2010" name="Nature">
        <title>Genome sequence of the palaeopolyploid soybean.</title>
        <authorList>
            <person name="Schmutz J."/>
            <person name="Cannon S.B."/>
            <person name="Schlueter J."/>
            <person name="Ma J."/>
            <person name="Mitros T."/>
            <person name="Nelson W."/>
            <person name="Hyten D.L."/>
            <person name="Song Q."/>
            <person name="Thelen J.J."/>
            <person name="Cheng J."/>
            <person name="Xu D."/>
            <person name="Hellsten U."/>
            <person name="May G.D."/>
            <person name="Yu Y."/>
            <person name="Sakurai T."/>
            <person name="Umezawa T."/>
            <person name="Bhattacharyya M.K."/>
            <person name="Sandhu D."/>
            <person name="Valliyodan B."/>
            <person name="Lindquist E."/>
            <person name="Peto M."/>
            <person name="Grant D."/>
            <person name="Shu S."/>
            <person name="Goodstein D."/>
            <person name="Barry K."/>
            <person name="Futrell-Griggs M."/>
            <person name="Abernathy B."/>
            <person name="Du J."/>
            <person name="Tian Z."/>
            <person name="Zhu L."/>
            <person name="Gill N."/>
            <person name="Joshi T."/>
            <person name="Libault M."/>
            <person name="Sethuraman A."/>
            <person name="Zhang X.-C."/>
            <person name="Shinozaki K."/>
            <person name="Nguyen H.T."/>
            <person name="Wing R.A."/>
            <person name="Cregan P."/>
            <person name="Specht J."/>
            <person name="Grimwood J."/>
            <person name="Rokhsar D."/>
            <person name="Stacey G."/>
            <person name="Shoemaker R.C."/>
            <person name="Jackson S.A."/>
        </authorList>
    </citation>
    <scope>NUCLEOTIDE SEQUENCE [LARGE SCALE GENOMIC DNA]</scope>
    <source>
        <strain evidence="3">cv. Williams 82</strain>
        <tissue evidence="2">Callus</tissue>
    </source>
</reference>
<dbReference type="Proteomes" id="UP000008827">
    <property type="component" value="Chromosome 3"/>
</dbReference>
<dbReference type="Gramene" id="KRH67586">
    <property type="protein sequence ID" value="KRH67586"/>
    <property type="gene ID" value="GLYMA_03G174900"/>
</dbReference>
<dbReference type="GeneID" id="102662325"/>
<dbReference type="AlphaFoldDB" id="A0A0R0KQV0"/>
<dbReference type="Pfam" id="PF08235">
    <property type="entry name" value="LNS2"/>
    <property type="match status" value="1"/>
</dbReference>
<reference evidence="2" key="3">
    <citation type="submission" date="2018-07" db="EMBL/GenBank/DDBJ databases">
        <title>WGS assembly of Glycine max.</title>
        <authorList>
            <person name="Schmutz J."/>
            <person name="Cannon S."/>
            <person name="Schlueter J."/>
            <person name="Ma J."/>
            <person name="Mitros T."/>
            <person name="Nelson W."/>
            <person name="Hyten D."/>
            <person name="Song Q."/>
            <person name="Thelen J."/>
            <person name="Cheng J."/>
            <person name="Xu D."/>
            <person name="Hellsten U."/>
            <person name="May G."/>
            <person name="Yu Y."/>
            <person name="Sakurai T."/>
            <person name="Umezawa T."/>
            <person name="Bhattacharyya M."/>
            <person name="Sandhu D."/>
            <person name="Valliyodan B."/>
            <person name="Lindquist E."/>
            <person name="Peto M."/>
            <person name="Grant D."/>
            <person name="Shu S."/>
            <person name="Goodstein D."/>
            <person name="Barry K."/>
            <person name="Futrell-Griggs M."/>
            <person name="Abernathy B."/>
            <person name="Du J."/>
            <person name="Tian Z."/>
            <person name="Zhu L."/>
            <person name="Gill N."/>
            <person name="Joshi T."/>
            <person name="Libault M."/>
            <person name="Sethuraman A."/>
            <person name="Zhang X."/>
            <person name="Shinozaki K."/>
            <person name="Nguyen H."/>
            <person name="Wing R."/>
            <person name="Cregan P."/>
            <person name="Specht J."/>
            <person name="Grimwood J."/>
            <person name="Rokhsar D."/>
            <person name="Stacey G."/>
            <person name="Shoemaker R."/>
            <person name="Jackson S."/>
        </authorList>
    </citation>
    <scope>NUCLEOTIDE SEQUENCE</scope>
    <source>
        <tissue evidence="2">Callus</tissue>
    </source>
</reference>
<gene>
    <name evidence="3" type="primary">LOC102662325</name>
    <name evidence="2" type="ORF">GLYMA_03G174900</name>
</gene>
<name>A0A0R0KQV0_SOYBN</name>
<dbReference type="InterPro" id="IPR031315">
    <property type="entry name" value="LNS2/PITP"/>
</dbReference>
<dbReference type="PANTHER" id="PTHR12181:SF59">
    <property type="entry name" value="PHOSPHATIDATE PHOSPHATASE PAH1"/>
    <property type="match status" value="1"/>
</dbReference>
<accession>A0A0R0KQV0</accession>
<dbReference type="InterPro" id="IPR013209">
    <property type="entry name" value="LNS2"/>
</dbReference>
<dbReference type="RefSeq" id="XP_040870046.1">
    <property type="nucleotide sequence ID" value="XM_041014112.1"/>
</dbReference>
<evidence type="ECO:0000259" key="1">
    <source>
        <dbReference type="SMART" id="SM00775"/>
    </source>
</evidence>
<organism evidence="2">
    <name type="scientific">Glycine max</name>
    <name type="common">Soybean</name>
    <name type="synonym">Glycine hispida</name>
    <dbReference type="NCBI Taxonomy" id="3847"/>
    <lineage>
        <taxon>Eukaryota</taxon>
        <taxon>Viridiplantae</taxon>
        <taxon>Streptophyta</taxon>
        <taxon>Embryophyta</taxon>
        <taxon>Tracheophyta</taxon>
        <taxon>Spermatophyta</taxon>
        <taxon>Magnoliopsida</taxon>
        <taxon>eudicotyledons</taxon>
        <taxon>Gunneridae</taxon>
        <taxon>Pentapetalae</taxon>
        <taxon>rosids</taxon>
        <taxon>fabids</taxon>
        <taxon>Fabales</taxon>
        <taxon>Fabaceae</taxon>
        <taxon>Papilionoideae</taxon>
        <taxon>50 kb inversion clade</taxon>
        <taxon>NPAAA clade</taxon>
        <taxon>indigoferoid/millettioid clade</taxon>
        <taxon>Phaseoleae</taxon>
        <taxon>Glycine</taxon>
        <taxon>Glycine subgen. Soja</taxon>
    </lineage>
</organism>
<reference evidence="3" key="2">
    <citation type="submission" date="2018-02" db="UniProtKB">
        <authorList>
            <consortium name="EnsemblPlants"/>
        </authorList>
    </citation>
    <scope>IDENTIFICATION</scope>
    <source>
        <strain evidence="3">Williams 82</strain>
    </source>
</reference>
<dbReference type="PANTHER" id="PTHR12181">
    <property type="entry name" value="LIPIN"/>
    <property type="match status" value="1"/>
</dbReference>
<dbReference type="SMR" id="A0A0R0KQV0"/>
<dbReference type="EMBL" id="CM000836">
    <property type="protein sequence ID" value="KRH67586.1"/>
    <property type="molecule type" value="Genomic_DNA"/>
</dbReference>
<dbReference type="InterPro" id="IPR026058">
    <property type="entry name" value="LIPIN"/>
</dbReference>
<feature type="domain" description="LNS2/PITP" evidence="1">
    <location>
        <begin position="1"/>
        <end position="109"/>
    </location>
</feature>
<evidence type="ECO:0000313" key="4">
    <source>
        <dbReference type="Proteomes" id="UP000008827"/>
    </source>
</evidence>
<evidence type="ECO:0000313" key="2">
    <source>
        <dbReference type="EMBL" id="KRH67586.1"/>
    </source>
</evidence>
<dbReference type="SMART" id="SM00775">
    <property type="entry name" value="LNS2"/>
    <property type="match status" value="1"/>
</dbReference>